<feature type="domain" description="Methyltransferase type 11" evidence="1">
    <location>
        <begin position="50"/>
        <end position="138"/>
    </location>
</feature>
<accession>A0ABV1KVV3</accession>
<gene>
    <name evidence="2" type="ORF">QJS35_17495</name>
</gene>
<evidence type="ECO:0000313" key="2">
    <source>
        <dbReference type="EMBL" id="MEQ4484194.1"/>
    </source>
</evidence>
<proteinExistence type="predicted"/>
<dbReference type="GO" id="GO:0008168">
    <property type="term" value="F:methyltransferase activity"/>
    <property type="evidence" value="ECO:0007669"/>
    <property type="project" value="UniProtKB-KW"/>
</dbReference>
<dbReference type="InterPro" id="IPR052939">
    <property type="entry name" value="23S_rRNA_MeTrnsfrase_RlmA"/>
</dbReference>
<dbReference type="Proteomes" id="UP001493487">
    <property type="component" value="Unassembled WGS sequence"/>
</dbReference>
<evidence type="ECO:0000313" key="3">
    <source>
        <dbReference type="Proteomes" id="UP001493487"/>
    </source>
</evidence>
<keyword evidence="3" id="KW-1185">Reference proteome</keyword>
<name>A0ABV1KVV3_9BACL</name>
<dbReference type="EC" id="2.1.1.-" evidence="2"/>
<keyword evidence="2" id="KW-0808">Transferase</keyword>
<sequence length="249" mass="28449">MNELEYKNFYERVGKLNGWDFSKVKCISEGVKWSFYYEVTQRCRKSDLLLDIGTGGGEALLSIAGSALLLVGIDDSVGMIQTANANLYKSKKSNVRFLQMNADKIDFPENFFSIVSNRHCPFNTNEAARVLEQNGFFLTQQVSEDDKFNIKQVFGRGQSSGLRDGTLKNKFISELNESGFSDIQSFEFDAKEYYKTYEDLVFLLKHTPIIPNFGKSDDDFALLDKFIEENRTSKGIMTNSKRFMIIARK</sequence>
<dbReference type="GO" id="GO:0032259">
    <property type="term" value="P:methylation"/>
    <property type="evidence" value="ECO:0007669"/>
    <property type="project" value="UniProtKB-KW"/>
</dbReference>
<dbReference type="PANTHER" id="PTHR43460">
    <property type="entry name" value="METHYLTRANSFERASE"/>
    <property type="match status" value="1"/>
</dbReference>
<dbReference type="PANTHER" id="PTHR43460:SF1">
    <property type="entry name" value="METHYLTRANSFERASE TYPE 11 DOMAIN-CONTAINING PROTEIN"/>
    <property type="match status" value="1"/>
</dbReference>
<dbReference type="InterPro" id="IPR013216">
    <property type="entry name" value="Methyltransf_11"/>
</dbReference>
<dbReference type="EMBL" id="JASKHM010000010">
    <property type="protein sequence ID" value="MEQ4484194.1"/>
    <property type="molecule type" value="Genomic_DNA"/>
</dbReference>
<dbReference type="CDD" id="cd02440">
    <property type="entry name" value="AdoMet_MTases"/>
    <property type="match status" value="1"/>
</dbReference>
<reference evidence="2 3" key="1">
    <citation type="journal article" date="2023" name="Genome Announc.">
        <title>Pan-Genome Analyses of the Genus Cohnella and Proposal of the Novel Species Cohnella silvisoli sp. nov., Isolated from Forest Soil.</title>
        <authorList>
            <person name="Wang C."/>
            <person name="Mao L."/>
            <person name="Bao G."/>
            <person name="Zhu H."/>
        </authorList>
    </citation>
    <scope>NUCLEOTIDE SEQUENCE [LARGE SCALE GENOMIC DNA]</scope>
    <source>
        <strain evidence="2 3">NL03-T5-1</strain>
    </source>
</reference>
<dbReference type="Pfam" id="PF08241">
    <property type="entry name" value="Methyltransf_11"/>
    <property type="match status" value="1"/>
</dbReference>
<dbReference type="RefSeq" id="WP_232186577.1">
    <property type="nucleotide sequence ID" value="NZ_JAIOAP010000009.1"/>
</dbReference>
<keyword evidence="2" id="KW-0489">Methyltransferase</keyword>
<organism evidence="2 3">
    <name type="scientific">Cohnella silvisoli</name>
    <dbReference type="NCBI Taxonomy" id="2873699"/>
    <lineage>
        <taxon>Bacteria</taxon>
        <taxon>Bacillati</taxon>
        <taxon>Bacillota</taxon>
        <taxon>Bacilli</taxon>
        <taxon>Bacillales</taxon>
        <taxon>Paenibacillaceae</taxon>
        <taxon>Cohnella</taxon>
    </lineage>
</organism>
<comment type="caution">
    <text evidence="2">The sequence shown here is derived from an EMBL/GenBank/DDBJ whole genome shotgun (WGS) entry which is preliminary data.</text>
</comment>
<dbReference type="SUPFAM" id="SSF53335">
    <property type="entry name" value="S-adenosyl-L-methionine-dependent methyltransferases"/>
    <property type="match status" value="1"/>
</dbReference>
<protein>
    <submittedName>
        <fullName evidence="2">Class I SAM-dependent methyltransferase</fullName>
        <ecNumber evidence="2">2.1.1.-</ecNumber>
    </submittedName>
</protein>
<dbReference type="Gene3D" id="3.40.50.150">
    <property type="entry name" value="Vaccinia Virus protein VP39"/>
    <property type="match status" value="1"/>
</dbReference>
<dbReference type="InterPro" id="IPR029063">
    <property type="entry name" value="SAM-dependent_MTases_sf"/>
</dbReference>
<evidence type="ECO:0000259" key="1">
    <source>
        <dbReference type="Pfam" id="PF08241"/>
    </source>
</evidence>